<evidence type="ECO:0000313" key="4">
    <source>
        <dbReference type="Proteomes" id="UP000315496"/>
    </source>
</evidence>
<dbReference type="EMBL" id="VDLU01000001">
    <property type="protein sequence ID" value="TNJ29971.1"/>
    <property type="molecule type" value="Genomic_DNA"/>
</dbReference>
<feature type="coiled-coil region" evidence="1">
    <location>
        <begin position="402"/>
        <end position="475"/>
    </location>
</feature>
<dbReference type="Proteomes" id="UP000315496">
    <property type="component" value="Chromosome 1"/>
</dbReference>
<keyword evidence="1" id="KW-0175">Coiled coil</keyword>
<accession>A0A4Z1TBS0</accession>
<gene>
    <name evidence="3" type="ORF">GMRT_13551</name>
</gene>
<feature type="coiled-coil region" evidence="1">
    <location>
        <begin position="566"/>
        <end position="653"/>
    </location>
</feature>
<sequence>MSRPSSAFVARSVASTAQARGTMSVSRNADTRQTARQTRRITSVTGSNRPEHASSVQKNMALVAQFLQQNEDPATAGPISVQSMKTFCEVQNRIIQCLRLGVPPMKAVSGKHNEIWAELMQTVGLIDPTLPAAFGFKASELSNITQNRVLCKYQALLGAEAAIGLYIQSVREHFDQYTGLGDFQGTDDYPMYMDDRTYPLTGVSNPQPKKSIVARVLDSPDVEAQLSSGPFLGYLIRKYKAFLGDKDHGGDKVIAEIRDEINKEAETNRNEYLKRKMEHDTTWRECCTMLESLFSNIHYILSAIEKTPVVGDNATSAFFDGVYSILERSLLIRSRTDVTPQNYNIQLPDDYFSVLARDAQTSHNILQLHETAEHLSALYLKRLRDSTDSVLKFTNSTQQPHKHEINSERAEVTARYEELQKEDALAQKELADVREQVKRHQGPSVHEYTKLKGRLSQLRNEVEDLEKRIEDRQAEALERQAYLSSLRLNVADLSHQYETAYNTSKYARSYLESLDQASTFGEHDHDVPEPDTNRTINLTTSQTINLAVASDGRPTMSSKFYVQKTTRVLQTALNDLEGKMAELEDAKVRELTRSSELTKNVSSLQAEQLQLEERLLVYKDRDRLDREAQGQLASEMNAKLASVSRELNQINNDIHSFNLQLIDLTSQENMRNRAIAELVERQQQALDDTVRTCGQVASLIATFRQLSREKLSMLRFKLSEMSGIIKSSGPRIQEACRLVSKLESAIAEK</sequence>
<feature type="region of interest" description="Disordered" evidence="2">
    <location>
        <begin position="19"/>
        <end position="54"/>
    </location>
</feature>
<reference evidence="3 4" key="1">
    <citation type="submission" date="2019-05" db="EMBL/GenBank/DDBJ databases">
        <title>The compact genome of Giardia muris reveals important steps in the evolution of intestinal protozoan parasites.</title>
        <authorList>
            <person name="Xu F."/>
            <person name="Jimenez-Gonzalez A."/>
            <person name="Einarsson E."/>
            <person name="Astvaldsson A."/>
            <person name="Peirasmaki D."/>
            <person name="Eckmann L."/>
            <person name="Andersson J.O."/>
            <person name="Svard S.G."/>
            <person name="Jerlstrom-Hultqvist J."/>
        </authorList>
    </citation>
    <scope>NUCLEOTIDE SEQUENCE [LARGE SCALE GENOMIC DNA]</scope>
    <source>
        <strain evidence="3 4">Roberts-Thomson</strain>
    </source>
</reference>
<dbReference type="VEuPathDB" id="GiardiaDB:GMRT_13551"/>
<keyword evidence="4" id="KW-1185">Reference proteome</keyword>
<organism evidence="3 4">
    <name type="scientific">Giardia muris</name>
    <dbReference type="NCBI Taxonomy" id="5742"/>
    <lineage>
        <taxon>Eukaryota</taxon>
        <taxon>Metamonada</taxon>
        <taxon>Diplomonadida</taxon>
        <taxon>Hexamitidae</taxon>
        <taxon>Giardiinae</taxon>
        <taxon>Giardia</taxon>
    </lineage>
</organism>
<evidence type="ECO:0000256" key="2">
    <source>
        <dbReference type="SAM" id="MobiDB-lite"/>
    </source>
</evidence>
<dbReference type="AlphaFoldDB" id="A0A4Z1TBS0"/>
<feature type="compositionally biased region" description="Polar residues" evidence="2">
    <location>
        <begin position="19"/>
        <end position="28"/>
    </location>
</feature>
<evidence type="ECO:0000313" key="3">
    <source>
        <dbReference type="EMBL" id="TNJ29971.1"/>
    </source>
</evidence>
<feature type="compositionally biased region" description="Low complexity" evidence="2">
    <location>
        <begin position="31"/>
        <end position="42"/>
    </location>
</feature>
<comment type="caution">
    <text evidence="3">The sequence shown here is derived from an EMBL/GenBank/DDBJ whole genome shotgun (WGS) entry which is preliminary data.</text>
</comment>
<proteinExistence type="predicted"/>
<feature type="compositionally biased region" description="Polar residues" evidence="2">
    <location>
        <begin position="43"/>
        <end position="54"/>
    </location>
</feature>
<name>A0A4Z1TBS0_GIAMU</name>
<evidence type="ECO:0000256" key="1">
    <source>
        <dbReference type="SAM" id="Coils"/>
    </source>
</evidence>
<protein>
    <submittedName>
        <fullName evidence="3">Uncharacterized protein</fullName>
    </submittedName>
</protein>